<name>A0A1B2AEK6_9SPHN</name>
<feature type="signal peptide" evidence="4">
    <location>
        <begin position="1"/>
        <end position="20"/>
    </location>
</feature>
<proteinExistence type="predicted"/>
<protein>
    <submittedName>
        <fullName evidence="5">Tetratricopeptide repeat protein</fullName>
    </submittedName>
</protein>
<dbReference type="Proteomes" id="UP000092932">
    <property type="component" value="Chromosome"/>
</dbReference>
<dbReference type="SUPFAM" id="SSF48452">
    <property type="entry name" value="TPR-like"/>
    <property type="match status" value="2"/>
</dbReference>
<gene>
    <name evidence="5" type="ORF">A6F68_02062</name>
</gene>
<dbReference type="EMBL" id="CP016591">
    <property type="protein sequence ID" value="ANY20566.1"/>
    <property type="molecule type" value="Genomic_DNA"/>
</dbReference>
<evidence type="ECO:0000313" key="6">
    <source>
        <dbReference type="Proteomes" id="UP000092932"/>
    </source>
</evidence>
<organism evidence="5 6">
    <name type="scientific">Tsuneonella dongtanensis</name>
    <dbReference type="NCBI Taxonomy" id="692370"/>
    <lineage>
        <taxon>Bacteria</taxon>
        <taxon>Pseudomonadati</taxon>
        <taxon>Pseudomonadota</taxon>
        <taxon>Alphaproteobacteria</taxon>
        <taxon>Sphingomonadales</taxon>
        <taxon>Erythrobacteraceae</taxon>
        <taxon>Tsuneonella</taxon>
    </lineage>
</organism>
<dbReference type="PROSITE" id="PS51257">
    <property type="entry name" value="PROKAR_LIPOPROTEIN"/>
    <property type="match status" value="1"/>
</dbReference>
<evidence type="ECO:0000256" key="4">
    <source>
        <dbReference type="SAM" id="SignalP"/>
    </source>
</evidence>
<reference evidence="5 6" key="1">
    <citation type="submission" date="2016-07" db="EMBL/GenBank/DDBJ databases">
        <title>Complete genome sequence of Altererythrobacter dongtanensis KCTC 22672, a type strain with esterase isolated from tidal flat.</title>
        <authorList>
            <person name="Cheng H."/>
            <person name="Wu Y.-H."/>
            <person name="Zhou P."/>
            <person name="Huo Y.-Y."/>
            <person name="Wang C.-S."/>
            <person name="Xu X.-W."/>
        </authorList>
    </citation>
    <scope>NUCLEOTIDE SEQUENCE [LARGE SCALE GENOMIC DNA]</scope>
    <source>
        <strain evidence="5 6">KCTC 22672</strain>
    </source>
</reference>
<dbReference type="PROSITE" id="PS50005">
    <property type="entry name" value="TPR"/>
    <property type="match status" value="1"/>
</dbReference>
<keyword evidence="4" id="KW-0732">Signal</keyword>
<dbReference type="OrthoDB" id="7259535at2"/>
<keyword evidence="6" id="KW-1185">Reference proteome</keyword>
<evidence type="ECO:0000256" key="1">
    <source>
        <dbReference type="ARBA" id="ARBA00022737"/>
    </source>
</evidence>
<dbReference type="Pfam" id="PF13432">
    <property type="entry name" value="TPR_16"/>
    <property type="match status" value="2"/>
</dbReference>
<dbReference type="Pfam" id="PF14559">
    <property type="entry name" value="TPR_19"/>
    <property type="match status" value="1"/>
</dbReference>
<evidence type="ECO:0000313" key="5">
    <source>
        <dbReference type="EMBL" id="ANY20566.1"/>
    </source>
</evidence>
<feature type="repeat" description="TPR" evidence="3">
    <location>
        <begin position="96"/>
        <end position="129"/>
    </location>
</feature>
<keyword evidence="1" id="KW-0677">Repeat</keyword>
<dbReference type="AlphaFoldDB" id="A0A1B2AEK6"/>
<keyword evidence="2 3" id="KW-0802">TPR repeat</keyword>
<evidence type="ECO:0000256" key="2">
    <source>
        <dbReference type="ARBA" id="ARBA00022803"/>
    </source>
</evidence>
<dbReference type="InterPro" id="IPR019734">
    <property type="entry name" value="TPR_rpt"/>
</dbReference>
<dbReference type="STRING" id="692370.A6F68_02062"/>
<dbReference type="PANTHER" id="PTHR45586:SF1">
    <property type="entry name" value="LIPOPOLYSACCHARIDE ASSEMBLY PROTEIN B"/>
    <property type="match status" value="1"/>
</dbReference>
<evidence type="ECO:0000256" key="3">
    <source>
        <dbReference type="PROSITE-ProRule" id="PRU00339"/>
    </source>
</evidence>
<dbReference type="KEGG" id="ado:A6F68_02062"/>
<dbReference type="InterPro" id="IPR011990">
    <property type="entry name" value="TPR-like_helical_dom_sf"/>
</dbReference>
<dbReference type="Gene3D" id="1.25.40.10">
    <property type="entry name" value="Tetratricopeptide repeat domain"/>
    <property type="match status" value="3"/>
</dbReference>
<dbReference type="PANTHER" id="PTHR45586">
    <property type="entry name" value="TPR REPEAT-CONTAINING PROTEIN PA4667"/>
    <property type="match status" value="1"/>
</dbReference>
<dbReference type="RefSeq" id="WP_067679445.1">
    <property type="nucleotide sequence ID" value="NZ_CP016591.1"/>
</dbReference>
<feature type="chain" id="PRO_5008534091" evidence="4">
    <location>
        <begin position="21"/>
        <end position="518"/>
    </location>
</feature>
<sequence length="518" mass="54480">MTSRPSFARILCLVLAGALAGCGGEAAPGPGADDWRAMLAAGDGAGAEAALRRELDGGAAPAMLAPWLGEAELQQGNLPEAEFWLTGGEFAPEASAHGFHMLGRLRMKQGDLPAAGKAFDRALASDPDDPELWVDIGRLRWLGGEQVQAREAAARALEQGPANPAALLFRAQLVRDSHGNVAALPLLERSLEVAANDPELLAEYAATLGEVGRARDMVAATRRLSTAAPGDRRVPYLQAILAARAGKDDLARSLLQRSGDIDRKLPAAMLLLALLDIENGNFASAAQGLDVLSRRQPDNPRVRHLLAKALALGGNHRELVARFGERATTPYLATLVGRSYEALGEREKAAPYLDTAASGGALRIAAIADRAGAGTAPVVGEVRRYLGNGNVNAARKKANALLAANPGSSDAVALAGDVALAAGDAREAVRLYGQAATVRRSWSLVQRMAVALDRSGRRDAATDLIAEHLAGEPANADAAAVLARRLKDRGDRSRATLLLRYAQTRGRNDPLFDRLLEG</sequence>
<accession>A0A1B2AEK6</accession>
<dbReference type="InterPro" id="IPR051012">
    <property type="entry name" value="CellSynth/LPSAsmb/PSIAsmb"/>
</dbReference>